<keyword evidence="1" id="KW-0732">Signal</keyword>
<evidence type="ECO:0000313" key="4">
    <source>
        <dbReference type="Proteomes" id="UP000765845"/>
    </source>
</evidence>
<keyword evidence="4" id="KW-1185">Reference proteome</keyword>
<organism evidence="3 4">
    <name type="scientific">Spongiibacter thalassae</name>
    <dbReference type="NCBI Taxonomy" id="2721624"/>
    <lineage>
        <taxon>Bacteria</taxon>
        <taxon>Pseudomonadati</taxon>
        <taxon>Pseudomonadota</taxon>
        <taxon>Gammaproteobacteria</taxon>
        <taxon>Cellvibrionales</taxon>
        <taxon>Spongiibacteraceae</taxon>
        <taxon>Spongiibacter</taxon>
    </lineage>
</organism>
<sequence>MSKRAKYLWWMCLLMLSTAASAEWRTVGSDEFKLLWKTLVHTELQVNPEQPLPDSGDILDSGYDKRIIIRYHVGVSAERFRDMTLDALRDNISPERLAPHWAEIEEFANWYLPVSKGDHYQLSWQQGEGLSLVHNTQLLGRIAQPEAAALILSVWLGEAAVSEAQREAFLQAWRQSLSKK</sequence>
<evidence type="ECO:0000256" key="1">
    <source>
        <dbReference type="SAM" id="SignalP"/>
    </source>
</evidence>
<dbReference type="EMBL" id="JAAWWK010000004">
    <property type="protein sequence ID" value="NKI18127.1"/>
    <property type="molecule type" value="Genomic_DNA"/>
</dbReference>
<feature type="domain" description="Chalcone isomerase" evidence="2">
    <location>
        <begin position="52"/>
        <end position="170"/>
    </location>
</feature>
<evidence type="ECO:0000259" key="2">
    <source>
        <dbReference type="Pfam" id="PF16036"/>
    </source>
</evidence>
<feature type="chain" id="PRO_5047111457" description="Chalcone isomerase domain-containing protein" evidence="1">
    <location>
        <begin position="23"/>
        <end position="180"/>
    </location>
</feature>
<dbReference type="InterPro" id="IPR016087">
    <property type="entry name" value="Chalcone_isomerase"/>
</dbReference>
<dbReference type="Proteomes" id="UP000765845">
    <property type="component" value="Unassembled WGS sequence"/>
</dbReference>
<proteinExistence type="predicted"/>
<gene>
    <name evidence="3" type="ORF">HCU74_11995</name>
</gene>
<comment type="caution">
    <text evidence="3">The sequence shown here is derived from an EMBL/GenBank/DDBJ whole genome shotgun (WGS) entry which is preliminary data.</text>
</comment>
<dbReference type="Pfam" id="PF16036">
    <property type="entry name" value="Chalcone_3"/>
    <property type="match status" value="1"/>
</dbReference>
<evidence type="ECO:0000313" key="3">
    <source>
        <dbReference type="EMBL" id="NKI18127.1"/>
    </source>
</evidence>
<feature type="signal peptide" evidence="1">
    <location>
        <begin position="1"/>
        <end position="22"/>
    </location>
</feature>
<protein>
    <recommendedName>
        <fullName evidence="2">Chalcone isomerase domain-containing protein</fullName>
    </recommendedName>
</protein>
<reference evidence="3 4" key="1">
    <citation type="submission" date="2020-04" db="EMBL/GenBank/DDBJ databases">
        <authorList>
            <person name="Yoon J."/>
        </authorList>
    </citation>
    <scope>NUCLEOTIDE SEQUENCE [LARGE SCALE GENOMIC DNA]</scope>
    <source>
        <strain evidence="3 4">KMU-166</strain>
    </source>
</reference>
<name>A0ABX1GI25_9GAMM</name>
<dbReference type="RefSeq" id="WP_168450656.1">
    <property type="nucleotide sequence ID" value="NZ_JAAWWK010000004.1"/>
</dbReference>
<accession>A0ABX1GI25</accession>